<dbReference type="Gene3D" id="1.10.510.10">
    <property type="entry name" value="Transferase(Phosphotransferase) domain 1"/>
    <property type="match status" value="1"/>
</dbReference>
<dbReference type="EMBL" id="CH916368">
    <property type="protein sequence ID" value="EDW03295.1"/>
    <property type="molecule type" value="Genomic_DNA"/>
</dbReference>
<dbReference type="SUPFAM" id="SSF56112">
    <property type="entry name" value="Protein kinase-like (PK-like)"/>
    <property type="match status" value="1"/>
</dbReference>
<protein>
    <recommendedName>
        <fullName evidence="1">non-specific serine/threonine protein kinase</fullName>
        <ecNumber evidence="1">2.7.11.1</ecNumber>
    </recommendedName>
</protein>
<reference evidence="3 4" key="1">
    <citation type="journal article" date="2007" name="Nature">
        <title>Evolution of genes and genomes on the Drosophila phylogeny.</title>
        <authorList>
            <consortium name="Drosophila 12 Genomes Consortium"/>
            <person name="Clark A.G."/>
            <person name="Eisen M.B."/>
            <person name="Smith D.R."/>
            <person name="Bergman C.M."/>
            <person name="Oliver B."/>
            <person name="Markow T.A."/>
            <person name="Kaufman T.C."/>
            <person name="Kellis M."/>
            <person name="Gelbart W."/>
            <person name="Iyer V.N."/>
            <person name="Pollard D.A."/>
            <person name="Sackton T.B."/>
            <person name="Larracuente A.M."/>
            <person name="Singh N.D."/>
            <person name="Abad J.P."/>
            <person name="Abt D.N."/>
            <person name="Adryan B."/>
            <person name="Aguade M."/>
            <person name="Akashi H."/>
            <person name="Anderson W.W."/>
            <person name="Aquadro C.F."/>
            <person name="Ardell D.H."/>
            <person name="Arguello R."/>
            <person name="Artieri C.G."/>
            <person name="Barbash D.A."/>
            <person name="Barker D."/>
            <person name="Barsanti P."/>
            <person name="Batterham P."/>
            <person name="Batzoglou S."/>
            <person name="Begun D."/>
            <person name="Bhutkar A."/>
            <person name="Blanco E."/>
            <person name="Bosak S.A."/>
            <person name="Bradley R.K."/>
            <person name="Brand A.D."/>
            <person name="Brent M.R."/>
            <person name="Brooks A.N."/>
            <person name="Brown R.H."/>
            <person name="Butlin R.K."/>
            <person name="Caggese C."/>
            <person name="Calvi B.R."/>
            <person name="Bernardo de Carvalho A."/>
            <person name="Caspi A."/>
            <person name="Castrezana S."/>
            <person name="Celniker S.E."/>
            <person name="Chang J.L."/>
            <person name="Chapple C."/>
            <person name="Chatterji S."/>
            <person name="Chinwalla A."/>
            <person name="Civetta A."/>
            <person name="Clifton S.W."/>
            <person name="Comeron J.M."/>
            <person name="Costello J.C."/>
            <person name="Coyne J.A."/>
            <person name="Daub J."/>
            <person name="David R.G."/>
            <person name="Delcher A.L."/>
            <person name="Delehaunty K."/>
            <person name="Do C.B."/>
            <person name="Ebling H."/>
            <person name="Edwards K."/>
            <person name="Eickbush T."/>
            <person name="Evans J.D."/>
            <person name="Filipski A."/>
            <person name="Findeiss S."/>
            <person name="Freyhult E."/>
            <person name="Fulton L."/>
            <person name="Fulton R."/>
            <person name="Garcia A.C."/>
            <person name="Gardiner A."/>
            <person name="Garfield D.A."/>
            <person name="Garvin B.E."/>
            <person name="Gibson G."/>
            <person name="Gilbert D."/>
            <person name="Gnerre S."/>
            <person name="Godfrey J."/>
            <person name="Good R."/>
            <person name="Gotea V."/>
            <person name="Gravely B."/>
            <person name="Greenberg A.J."/>
            <person name="Griffiths-Jones S."/>
            <person name="Gross S."/>
            <person name="Guigo R."/>
            <person name="Gustafson E.A."/>
            <person name="Haerty W."/>
            <person name="Hahn M.W."/>
            <person name="Halligan D.L."/>
            <person name="Halpern A.L."/>
            <person name="Halter G.M."/>
            <person name="Han M.V."/>
            <person name="Heger A."/>
            <person name="Hillier L."/>
            <person name="Hinrichs A.S."/>
            <person name="Holmes I."/>
            <person name="Hoskins R.A."/>
            <person name="Hubisz M.J."/>
            <person name="Hultmark D."/>
            <person name="Huntley M.A."/>
            <person name="Jaffe D.B."/>
            <person name="Jagadeeshan S."/>
            <person name="Jeck W.R."/>
            <person name="Johnson J."/>
            <person name="Jones C.D."/>
            <person name="Jordan W.C."/>
            <person name="Karpen G.H."/>
            <person name="Kataoka E."/>
            <person name="Keightley P.D."/>
            <person name="Kheradpour P."/>
            <person name="Kirkness E.F."/>
            <person name="Koerich L.B."/>
            <person name="Kristiansen K."/>
            <person name="Kudrna D."/>
            <person name="Kulathinal R.J."/>
            <person name="Kumar S."/>
            <person name="Kwok R."/>
            <person name="Lander E."/>
            <person name="Langley C.H."/>
            <person name="Lapoint R."/>
            <person name="Lazzaro B.P."/>
            <person name="Lee S.J."/>
            <person name="Levesque L."/>
            <person name="Li R."/>
            <person name="Lin C.F."/>
            <person name="Lin M.F."/>
            <person name="Lindblad-Toh K."/>
            <person name="Llopart A."/>
            <person name="Long M."/>
            <person name="Low L."/>
            <person name="Lozovsky E."/>
            <person name="Lu J."/>
            <person name="Luo M."/>
            <person name="Machado C.A."/>
            <person name="Makalowski W."/>
            <person name="Marzo M."/>
            <person name="Matsuda M."/>
            <person name="Matzkin L."/>
            <person name="McAllister B."/>
            <person name="McBride C.S."/>
            <person name="McKernan B."/>
            <person name="McKernan K."/>
            <person name="Mendez-Lago M."/>
            <person name="Minx P."/>
            <person name="Mollenhauer M.U."/>
            <person name="Montooth K."/>
            <person name="Mount S.M."/>
            <person name="Mu X."/>
            <person name="Myers E."/>
            <person name="Negre B."/>
            <person name="Newfeld S."/>
            <person name="Nielsen R."/>
            <person name="Noor M.A."/>
            <person name="O'Grady P."/>
            <person name="Pachter L."/>
            <person name="Papaceit M."/>
            <person name="Parisi M.J."/>
            <person name="Parisi M."/>
            <person name="Parts L."/>
            <person name="Pedersen J.S."/>
            <person name="Pesole G."/>
            <person name="Phillippy A.M."/>
            <person name="Ponting C.P."/>
            <person name="Pop M."/>
            <person name="Porcelli D."/>
            <person name="Powell J.R."/>
            <person name="Prohaska S."/>
            <person name="Pruitt K."/>
            <person name="Puig M."/>
            <person name="Quesneville H."/>
            <person name="Ram K.R."/>
            <person name="Rand D."/>
            <person name="Rasmussen M.D."/>
            <person name="Reed L.K."/>
            <person name="Reenan R."/>
            <person name="Reily A."/>
            <person name="Remington K.A."/>
            <person name="Rieger T.T."/>
            <person name="Ritchie M.G."/>
            <person name="Robin C."/>
            <person name="Rogers Y.H."/>
            <person name="Rohde C."/>
            <person name="Rozas J."/>
            <person name="Rubenfield M.J."/>
            <person name="Ruiz A."/>
            <person name="Russo S."/>
            <person name="Salzberg S.L."/>
            <person name="Sanchez-Gracia A."/>
            <person name="Saranga D.J."/>
            <person name="Sato H."/>
            <person name="Schaeffer S.W."/>
            <person name="Schatz M.C."/>
            <person name="Schlenke T."/>
            <person name="Schwartz R."/>
            <person name="Segarra C."/>
            <person name="Singh R.S."/>
            <person name="Sirot L."/>
            <person name="Sirota M."/>
            <person name="Sisneros N.B."/>
            <person name="Smith C.D."/>
            <person name="Smith T.F."/>
            <person name="Spieth J."/>
            <person name="Stage D.E."/>
            <person name="Stark A."/>
            <person name="Stephan W."/>
            <person name="Strausberg R.L."/>
            <person name="Strempel S."/>
            <person name="Sturgill D."/>
            <person name="Sutton G."/>
            <person name="Sutton G.G."/>
            <person name="Tao W."/>
            <person name="Teichmann S."/>
            <person name="Tobari Y.N."/>
            <person name="Tomimura Y."/>
            <person name="Tsolas J.M."/>
            <person name="Valente V.L."/>
            <person name="Venter E."/>
            <person name="Venter J.C."/>
            <person name="Vicario S."/>
            <person name="Vieira F.G."/>
            <person name="Vilella A.J."/>
            <person name="Villasante A."/>
            <person name="Walenz B."/>
            <person name="Wang J."/>
            <person name="Wasserman M."/>
            <person name="Watts T."/>
            <person name="Wilson D."/>
            <person name="Wilson R.K."/>
            <person name="Wing R.A."/>
            <person name="Wolfner M.F."/>
            <person name="Wong A."/>
            <person name="Wong G.K."/>
            <person name="Wu C.I."/>
            <person name="Wu G."/>
            <person name="Yamamoto D."/>
            <person name="Yang H.P."/>
            <person name="Yang S.P."/>
            <person name="Yorke J.A."/>
            <person name="Yoshida K."/>
            <person name="Zdobnov E."/>
            <person name="Zhang P."/>
            <person name="Zhang Y."/>
            <person name="Zimin A.V."/>
            <person name="Baldwin J."/>
            <person name="Abdouelleil A."/>
            <person name="Abdulkadir J."/>
            <person name="Abebe A."/>
            <person name="Abera B."/>
            <person name="Abreu J."/>
            <person name="Acer S.C."/>
            <person name="Aftuck L."/>
            <person name="Alexander A."/>
            <person name="An P."/>
            <person name="Anderson E."/>
            <person name="Anderson S."/>
            <person name="Arachi H."/>
            <person name="Azer M."/>
            <person name="Bachantsang P."/>
            <person name="Barry A."/>
            <person name="Bayul T."/>
            <person name="Berlin A."/>
            <person name="Bessette D."/>
            <person name="Bloom T."/>
            <person name="Blye J."/>
            <person name="Boguslavskiy L."/>
            <person name="Bonnet C."/>
            <person name="Boukhgalter B."/>
            <person name="Bourzgui I."/>
            <person name="Brown A."/>
            <person name="Cahill P."/>
            <person name="Channer S."/>
            <person name="Cheshatsang Y."/>
            <person name="Chuda L."/>
            <person name="Citroen M."/>
            <person name="Collymore A."/>
            <person name="Cooke P."/>
            <person name="Costello M."/>
            <person name="D'Aco K."/>
            <person name="Daza R."/>
            <person name="De Haan G."/>
            <person name="DeGray S."/>
            <person name="DeMaso C."/>
            <person name="Dhargay N."/>
            <person name="Dooley K."/>
            <person name="Dooley E."/>
            <person name="Doricent M."/>
            <person name="Dorje P."/>
            <person name="Dorjee K."/>
            <person name="Dupes A."/>
            <person name="Elong R."/>
            <person name="Falk J."/>
            <person name="Farina A."/>
            <person name="Faro S."/>
            <person name="Ferguson D."/>
            <person name="Fisher S."/>
            <person name="Foley C.D."/>
            <person name="Franke A."/>
            <person name="Friedrich D."/>
            <person name="Gadbois L."/>
            <person name="Gearin G."/>
            <person name="Gearin C.R."/>
            <person name="Giannoukos G."/>
            <person name="Goode T."/>
            <person name="Graham J."/>
            <person name="Grandbois E."/>
            <person name="Grewal S."/>
            <person name="Gyaltsen K."/>
            <person name="Hafez N."/>
            <person name="Hagos B."/>
            <person name="Hall J."/>
            <person name="Henson C."/>
            <person name="Hollinger A."/>
            <person name="Honan T."/>
            <person name="Huard M.D."/>
            <person name="Hughes L."/>
            <person name="Hurhula B."/>
            <person name="Husby M.E."/>
            <person name="Kamat A."/>
            <person name="Kanga B."/>
            <person name="Kashin S."/>
            <person name="Khazanovich D."/>
            <person name="Kisner P."/>
            <person name="Lance K."/>
            <person name="Lara M."/>
            <person name="Lee W."/>
            <person name="Lennon N."/>
            <person name="Letendre F."/>
            <person name="LeVine R."/>
            <person name="Lipovsky A."/>
            <person name="Liu X."/>
            <person name="Liu J."/>
            <person name="Liu S."/>
            <person name="Lokyitsang T."/>
            <person name="Lokyitsang Y."/>
            <person name="Lubonja R."/>
            <person name="Lui A."/>
            <person name="MacDonald P."/>
            <person name="Magnisalis V."/>
            <person name="Maru K."/>
            <person name="Matthews C."/>
            <person name="McCusker W."/>
            <person name="McDonough S."/>
            <person name="Mehta T."/>
            <person name="Meldrim J."/>
            <person name="Meneus L."/>
            <person name="Mihai O."/>
            <person name="Mihalev A."/>
            <person name="Mihova T."/>
            <person name="Mittelman R."/>
            <person name="Mlenga V."/>
            <person name="Montmayeur A."/>
            <person name="Mulrain L."/>
            <person name="Navidi A."/>
            <person name="Naylor J."/>
            <person name="Negash T."/>
            <person name="Nguyen T."/>
            <person name="Nguyen N."/>
            <person name="Nicol R."/>
            <person name="Norbu C."/>
            <person name="Norbu N."/>
            <person name="Novod N."/>
            <person name="O'Neill B."/>
            <person name="Osman S."/>
            <person name="Markiewicz E."/>
            <person name="Oyono O.L."/>
            <person name="Patti C."/>
            <person name="Phunkhang P."/>
            <person name="Pierre F."/>
            <person name="Priest M."/>
            <person name="Raghuraman S."/>
            <person name="Rege F."/>
            <person name="Reyes R."/>
            <person name="Rise C."/>
            <person name="Rogov P."/>
            <person name="Ross K."/>
            <person name="Ryan E."/>
            <person name="Settipalli S."/>
            <person name="Shea T."/>
            <person name="Sherpa N."/>
            <person name="Shi L."/>
            <person name="Shih D."/>
            <person name="Sparrow T."/>
            <person name="Spaulding J."/>
            <person name="Stalker J."/>
            <person name="Stange-Thomann N."/>
            <person name="Stavropoulos S."/>
            <person name="Stone C."/>
            <person name="Strader C."/>
            <person name="Tesfaye S."/>
            <person name="Thomson T."/>
            <person name="Thoulutsang Y."/>
            <person name="Thoulutsang D."/>
            <person name="Topham K."/>
            <person name="Topping I."/>
            <person name="Tsamla T."/>
            <person name="Vassiliev H."/>
            <person name="Vo A."/>
            <person name="Wangchuk T."/>
            <person name="Wangdi T."/>
            <person name="Weiand M."/>
            <person name="Wilkinson J."/>
            <person name="Wilson A."/>
            <person name="Yadav S."/>
            <person name="Young G."/>
            <person name="Yu Q."/>
            <person name="Zembek L."/>
            <person name="Zhong D."/>
            <person name="Zimmer A."/>
            <person name="Zwirko Z."/>
            <person name="Jaffe D.B."/>
            <person name="Alvarez P."/>
            <person name="Brockman W."/>
            <person name="Butler J."/>
            <person name="Chin C."/>
            <person name="Gnerre S."/>
            <person name="Grabherr M."/>
            <person name="Kleber M."/>
            <person name="Mauceli E."/>
            <person name="MacCallum I."/>
        </authorList>
    </citation>
    <scope>NUCLEOTIDE SEQUENCE [LARGE SCALE GENOMIC DNA]</scope>
    <source>
        <strain evidence="4">Tucson 15287-2541.00</strain>
    </source>
</reference>
<dbReference type="OMA" id="FRISHTC"/>
<dbReference type="AlphaFoldDB" id="B4JDC2"/>
<dbReference type="InterPro" id="IPR011009">
    <property type="entry name" value="Kinase-like_dom_sf"/>
</dbReference>
<proteinExistence type="predicted"/>
<evidence type="ECO:0000259" key="2">
    <source>
        <dbReference type="PROSITE" id="PS50011"/>
    </source>
</evidence>
<dbReference type="InterPro" id="IPR000719">
    <property type="entry name" value="Prot_kinase_dom"/>
</dbReference>
<sequence>MLAVQMIDRVQFMHEKGILHRDIKPDNFVMGRGIVQNRLYIIDFGLTKKYFDDEQNVHIPLRQYHHITGTPRYASANALMGYELGRRDDMISLGYVLIYFLRGGLPWQGITGTRRQRSEILTEKKLSITPEELCKGYPHEFAAYLLHCQVTVFEKPPNYLHLRRSFCDLFSRLKYIHDDVYDWQLLIDLRKAHDKEDKDKETNKTASSK</sequence>
<dbReference type="PhylomeDB" id="B4JDC2"/>
<keyword evidence="4" id="KW-1185">Reference proteome</keyword>
<dbReference type="KEGG" id="dgr:6562858"/>
<dbReference type="PROSITE" id="PS00108">
    <property type="entry name" value="PROTEIN_KINASE_ST"/>
    <property type="match status" value="1"/>
</dbReference>
<evidence type="ECO:0000313" key="3">
    <source>
        <dbReference type="EMBL" id="EDW03295.1"/>
    </source>
</evidence>
<dbReference type="InParanoid" id="B4JDC2"/>
<accession>B4JDC2</accession>
<name>B4JDC2_DROGR</name>
<dbReference type="InterPro" id="IPR008271">
    <property type="entry name" value="Ser/Thr_kinase_AS"/>
</dbReference>
<dbReference type="PROSITE" id="PS50011">
    <property type="entry name" value="PROTEIN_KINASE_DOM"/>
    <property type="match status" value="1"/>
</dbReference>
<organism evidence="4">
    <name type="scientific">Drosophila grimshawi</name>
    <name type="common">Hawaiian fruit fly</name>
    <name type="synonym">Idiomyia grimshawi</name>
    <dbReference type="NCBI Taxonomy" id="7222"/>
    <lineage>
        <taxon>Eukaryota</taxon>
        <taxon>Metazoa</taxon>
        <taxon>Ecdysozoa</taxon>
        <taxon>Arthropoda</taxon>
        <taxon>Hexapoda</taxon>
        <taxon>Insecta</taxon>
        <taxon>Pterygota</taxon>
        <taxon>Neoptera</taxon>
        <taxon>Endopterygota</taxon>
        <taxon>Diptera</taxon>
        <taxon>Brachycera</taxon>
        <taxon>Muscomorpha</taxon>
        <taxon>Ephydroidea</taxon>
        <taxon>Drosophilidae</taxon>
        <taxon>Drosophila</taxon>
        <taxon>Hawaiian Drosophila</taxon>
    </lineage>
</organism>
<dbReference type="EC" id="2.7.11.1" evidence="1"/>
<dbReference type="Pfam" id="PF00069">
    <property type="entry name" value="Pkinase"/>
    <property type="match status" value="1"/>
</dbReference>
<evidence type="ECO:0000256" key="1">
    <source>
        <dbReference type="ARBA" id="ARBA00012513"/>
    </source>
</evidence>
<dbReference type="OrthoDB" id="5800476at2759"/>
<dbReference type="Proteomes" id="UP000001070">
    <property type="component" value="Unassembled WGS sequence"/>
</dbReference>
<dbReference type="GO" id="GO:0004674">
    <property type="term" value="F:protein serine/threonine kinase activity"/>
    <property type="evidence" value="ECO:0007669"/>
    <property type="project" value="UniProtKB-EC"/>
</dbReference>
<dbReference type="InterPro" id="IPR050235">
    <property type="entry name" value="CK1_Ser-Thr_kinase"/>
</dbReference>
<dbReference type="STRING" id="7222.B4JDC2"/>
<dbReference type="GO" id="GO:0005524">
    <property type="term" value="F:ATP binding"/>
    <property type="evidence" value="ECO:0007669"/>
    <property type="project" value="InterPro"/>
</dbReference>
<dbReference type="HOGENOM" id="CLU_019279_2_4_1"/>
<dbReference type="eggNOG" id="KOG1164">
    <property type="taxonomic scope" value="Eukaryota"/>
</dbReference>
<feature type="domain" description="Protein kinase" evidence="2">
    <location>
        <begin position="1"/>
        <end position="209"/>
    </location>
</feature>
<gene>
    <name evidence="3" type="primary">Dgri\GH10574</name>
    <name evidence="3" type="ORF">Dgri_GH10574</name>
</gene>
<evidence type="ECO:0000313" key="4">
    <source>
        <dbReference type="Proteomes" id="UP000001070"/>
    </source>
</evidence>
<dbReference type="PANTHER" id="PTHR11909">
    <property type="entry name" value="CASEIN KINASE-RELATED"/>
    <property type="match status" value="1"/>
</dbReference>